<evidence type="ECO:0000313" key="3">
    <source>
        <dbReference type="Proteomes" id="UP000321580"/>
    </source>
</evidence>
<dbReference type="EMBL" id="VOOR01000021">
    <property type="protein sequence ID" value="TXB62925.1"/>
    <property type="molecule type" value="Genomic_DNA"/>
</dbReference>
<organism evidence="2 3">
    <name type="scientific">Phaeodactylibacter luteus</name>
    <dbReference type="NCBI Taxonomy" id="1564516"/>
    <lineage>
        <taxon>Bacteria</taxon>
        <taxon>Pseudomonadati</taxon>
        <taxon>Bacteroidota</taxon>
        <taxon>Saprospiria</taxon>
        <taxon>Saprospirales</taxon>
        <taxon>Haliscomenobacteraceae</taxon>
        <taxon>Phaeodactylibacter</taxon>
    </lineage>
</organism>
<protein>
    <recommendedName>
        <fullName evidence="4">T9SS type A sorting domain-containing protein</fullName>
    </recommendedName>
</protein>
<dbReference type="Pfam" id="PF13573">
    <property type="entry name" value="SprB"/>
    <property type="match status" value="1"/>
</dbReference>
<dbReference type="OrthoDB" id="1488385at2"/>
<keyword evidence="1" id="KW-0732">Signal</keyword>
<dbReference type="Proteomes" id="UP000321580">
    <property type="component" value="Unassembled WGS sequence"/>
</dbReference>
<name>A0A5C6RLT5_9BACT</name>
<evidence type="ECO:0008006" key="4">
    <source>
        <dbReference type="Google" id="ProtNLM"/>
    </source>
</evidence>
<comment type="caution">
    <text evidence="2">The sequence shown here is derived from an EMBL/GenBank/DDBJ whole genome shotgun (WGS) entry which is preliminary data.</text>
</comment>
<feature type="chain" id="PRO_5022671073" description="T9SS type A sorting domain-containing protein" evidence="1">
    <location>
        <begin position="22"/>
        <end position="1105"/>
    </location>
</feature>
<evidence type="ECO:0000256" key="1">
    <source>
        <dbReference type="SAM" id="SignalP"/>
    </source>
</evidence>
<evidence type="ECO:0000313" key="2">
    <source>
        <dbReference type="EMBL" id="TXB62925.1"/>
    </source>
</evidence>
<sequence length="1105" mass="119412">MKMKFSFLLFFACCLWLSASAQVQSYPAEAGQAQFLGTSRPLSVLAGEHAFTRTSKAKLRQVVPKTIPNFTQRQRVPRHAEASARPFGPDPLAVEAGQRSQNLLVEPRIVAEGVDRDLVGGVSPPDPCGDHNGEHYIQMANASGGAILTIYDNEGNLTFTLPSLNMLWSQFGASGLGDPIVLWDQAAGRWLISEFQDFGGNSLLVAVSQTADPTGSWYAYRFQTPSFPDYPKYSIWHNAYLVTTNEGGDNIPIYALERAAMLEGEEAGVQRLGIPKFSGGGFQVATPVDWDGNTPPPPGSPGHVVRMYDDAWEGGQDKVEIWDIVLDWNNPDNSFASGPTDLIGGAFDSNICPNGAFFDCIEQPNGQRVDGLQEIILHRVPYLNFGSYESIVLHFAVDVDGADRAGLRWMELRRDSPEAPWSLYQEGTFSKDDGLSRFAGGIAMDFNGNIFMAYSVGGPGRDLSLRYTGRLANDPLGQMTIEEYEFAEGLSSQQGARWGDYASMSVDPLTGNSFWFTGEYMRANGDWGTKIMSATIRRDSNDVGVAALAAPRNSGYLTATEEVQVVVRNYGYKPMSDIQVFYQFEDGPLVEELITDTIPADSTYLHTFAPTVDLSALGNYEFTLITAHPLDTALFNDTLRTVVTQLPRNDVGIANIQWLGSVVCDSSVLTTLSIINEGVDTLTSAFISYGLNGEVQPDINWSGSLAPGQTADIVVEVGPLLDGPNELAFSVGFPNGVVDENPANDSRELTFEAALSGQGVSFLLNTDVYPEETTWALVDENGQEVATGGPYFTDLVLETADFCLRDGCYTLRLFDSFGDGLIGPPPGNAQIVDEEGNVLALLGEINFGASTTLPFCLPFECTLALEASAENESEPGAEDGRIILSADNGIGDFEYSIDGGASFQSSPVFNNLAGGTYTCLVQDLNGCTAEAEILVPTCAIQLTAEVTPDTDEDESPTGSILVNVSGAQGGISYQLDNGPVQESNLFEGLAPGSYVITVRDDLGCERELLVEVDFVSDARSVFYGTSVKIAPNPTEGFVEVSIKGLKGVSFLPYRIVTAQGQVARHGQLVTYGETTRGPVSFFNLPAGTYYLWFDGLQTLYPVVKK</sequence>
<keyword evidence="3" id="KW-1185">Reference proteome</keyword>
<reference evidence="2 3" key="1">
    <citation type="submission" date="2019-08" db="EMBL/GenBank/DDBJ databases">
        <title>Genome of Phaeodactylibacter luteus.</title>
        <authorList>
            <person name="Bowman J.P."/>
        </authorList>
    </citation>
    <scope>NUCLEOTIDE SEQUENCE [LARGE SCALE GENOMIC DNA]</scope>
    <source>
        <strain evidence="2 3">KCTC 42180</strain>
    </source>
</reference>
<proteinExistence type="predicted"/>
<gene>
    <name evidence="2" type="ORF">FRY97_11315</name>
</gene>
<accession>A0A5C6RLT5</accession>
<feature type="signal peptide" evidence="1">
    <location>
        <begin position="1"/>
        <end position="21"/>
    </location>
</feature>
<dbReference type="RefSeq" id="WP_147167645.1">
    <property type="nucleotide sequence ID" value="NZ_VOOR01000021.1"/>
</dbReference>
<dbReference type="AlphaFoldDB" id="A0A5C6RLT5"/>
<dbReference type="InterPro" id="IPR025667">
    <property type="entry name" value="SprB_repeat"/>
</dbReference>